<evidence type="ECO:0000256" key="3">
    <source>
        <dbReference type="ARBA" id="ARBA00022989"/>
    </source>
</evidence>
<dbReference type="PANTHER" id="PTHR33048">
    <property type="entry name" value="PTH11-LIKE INTEGRAL MEMBRANE PROTEIN (AFU_ORTHOLOGUE AFUA_5G11245)"/>
    <property type="match status" value="1"/>
</dbReference>
<sequence length="357" mass="40224">MSGRPEVTLEYLAENVSQPLFHTSVAFIVLECVVLTIFLAARYIKRPSDGGEMLWLVLLGFAFCEGLAVIGILLVKYGGAGRHMAAVDKATITRRLKLTKSVEFLYIPAVTFPKLAMLRLYMRLFASHRIVARYVAHATGAVLILLFIYGVIAPLVSCRPFEYNWNKMIPGGQWWDIMGDYRWCGFPNMMTDLALTSQSLLVTWRLQVPLPTKISLLLTFALGTVGFVMSIVRFAEFFRKDIFVDMTFYGANTMLWALVEPGTYFMAATLLTVRPLLRLVVKESKASFSGSHIRSKGSRRSRIILGQIIKTNHIKMKSGKGSIKQPDNVAFVETNGRHGFVRLEDDYSLRGRHLDLP</sequence>
<feature type="transmembrane region" description="Helical" evidence="6">
    <location>
        <begin position="214"/>
        <end position="235"/>
    </location>
</feature>
<evidence type="ECO:0000256" key="1">
    <source>
        <dbReference type="ARBA" id="ARBA00004141"/>
    </source>
</evidence>
<evidence type="ECO:0000256" key="4">
    <source>
        <dbReference type="ARBA" id="ARBA00023136"/>
    </source>
</evidence>
<evidence type="ECO:0000313" key="8">
    <source>
        <dbReference type="EMBL" id="KAF2116028.1"/>
    </source>
</evidence>
<dbReference type="OrthoDB" id="5329176at2759"/>
<gene>
    <name evidence="8" type="ORF">BDV96DRAFT_645381</name>
</gene>
<dbReference type="Pfam" id="PF20684">
    <property type="entry name" value="Fung_rhodopsin"/>
    <property type="match status" value="1"/>
</dbReference>
<evidence type="ECO:0000259" key="7">
    <source>
        <dbReference type="Pfam" id="PF20684"/>
    </source>
</evidence>
<feature type="transmembrane region" description="Helical" evidence="6">
    <location>
        <begin position="134"/>
        <end position="156"/>
    </location>
</feature>
<dbReference type="AlphaFoldDB" id="A0A6A5ZCB3"/>
<dbReference type="GO" id="GO:0016020">
    <property type="term" value="C:membrane"/>
    <property type="evidence" value="ECO:0007669"/>
    <property type="project" value="UniProtKB-SubCell"/>
</dbReference>
<name>A0A6A5ZCB3_9PLEO</name>
<dbReference type="InterPro" id="IPR052337">
    <property type="entry name" value="SAT4-like"/>
</dbReference>
<dbReference type="PANTHER" id="PTHR33048:SF156">
    <property type="entry name" value="INTEGRAL MEMBRANE PROTEIN"/>
    <property type="match status" value="1"/>
</dbReference>
<dbReference type="Proteomes" id="UP000799770">
    <property type="component" value="Unassembled WGS sequence"/>
</dbReference>
<evidence type="ECO:0000313" key="9">
    <source>
        <dbReference type="Proteomes" id="UP000799770"/>
    </source>
</evidence>
<feature type="transmembrane region" description="Helical" evidence="6">
    <location>
        <begin position="104"/>
        <end position="122"/>
    </location>
</feature>
<feature type="transmembrane region" description="Helical" evidence="6">
    <location>
        <begin position="53"/>
        <end position="75"/>
    </location>
</feature>
<reference evidence="8" key="1">
    <citation type="journal article" date="2020" name="Stud. Mycol.">
        <title>101 Dothideomycetes genomes: a test case for predicting lifestyles and emergence of pathogens.</title>
        <authorList>
            <person name="Haridas S."/>
            <person name="Albert R."/>
            <person name="Binder M."/>
            <person name="Bloem J."/>
            <person name="Labutti K."/>
            <person name="Salamov A."/>
            <person name="Andreopoulos B."/>
            <person name="Baker S."/>
            <person name="Barry K."/>
            <person name="Bills G."/>
            <person name="Bluhm B."/>
            <person name="Cannon C."/>
            <person name="Castanera R."/>
            <person name="Culley D."/>
            <person name="Daum C."/>
            <person name="Ezra D."/>
            <person name="Gonzalez J."/>
            <person name="Henrissat B."/>
            <person name="Kuo A."/>
            <person name="Liang C."/>
            <person name="Lipzen A."/>
            <person name="Lutzoni F."/>
            <person name="Magnuson J."/>
            <person name="Mondo S."/>
            <person name="Nolan M."/>
            <person name="Ohm R."/>
            <person name="Pangilinan J."/>
            <person name="Park H.-J."/>
            <person name="Ramirez L."/>
            <person name="Alfaro M."/>
            <person name="Sun H."/>
            <person name="Tritt A."/>
            <person name="Yoshinaga Y."/>
            <person name="Zwiers L.-H."/>
            <person name="Turgeon B."/>
            <person name="Goodwin S."/>
            <person name="Spatafora J."/>
            <person name="Crous P."/>
            <person name="Grigoriev I."/>
        </authorList>
    </citation>
    <scope>NUCLEOTIDE SEQUENCE</scope>
    <source>
        <strain evidence="8">CBS 627.86</strain>
    </source>
</reference>
<feature type="transmembrane region" description="Helical" evidence="6">
    <location>
        <begin position="20"/>
        <end position="41"/>
    </location>
</feature>
<comment type="subcellular location">
    <subcellularLocation>
        <location evidence="1">Membrane</location>
        <topology evidence="1">Multi-pass membrane protein</topology>
    </subcellularLocation>
</comment>
<dbReference type="EMBL" id="ML977321">
    <property type="protein sequence ID" value="KAF2116028.1"/>
    <property type="molecule type" value="Genomic_DNA"/>
</dbReference>
<evidence type="ECO:0000256" key="6">
    <source>
        <dbReference type="SAM" id="Phobius"/>
    </source>
</evidence>
<keyword evidence="9" id="KW-1185">Reference proteome</keyword>
<keyword evidence="4 6" id="KW-0472">Membrane</keyword>
<accession>A0A6A5ZCB3</accession>
<keyword evidence="3 6" id="KW-1133">Transmembrane helix</keyword>
<dbReference type="InterPro" id="IPR049326">
    <property type="entry name" value="Rhodopsin_dom_fungi"/>
</dbReference>
<feature type="domain" description="Rhodopsin" evidence="7">
    <location>
        <begin position="55"/>
        <end position="278"/>
    </location>
</feature>
<keyword evidence="2 6" id="KW-0812">Transmembrane</keyword>
<protein>
    <recommendedName>
        <fullName evidence="7">Rhodopsin domain-containing protein</fullName>
    </recommendedName>
</protein>
<proteinExistence type="inferred from homology"/>
<organism evidence="8 9">
    <name type="scientific">Lophiotrema nucula</name>
    <dbReference type="NCBI Taxonomy" id="690887"/>
    <lineage>
        <taxon>Eukaryota</taxon>
        <taxon>Fungi</taxon>
        <taxon>Dikarya</taxon>
        <taxon>Ascomycota</taxon>
        <taxon>Pezizomycotina</taxon>
        <taxon>Dothideomycetes</taxon>
        <taxon>Pleosporomycetidae</taxon>
        <taxon>Pleosporales</taxon>
        <taxon>Lophiotremataceae</taxon>
        <taxon>Lophiotrema</taxon>
    </lineage>
</organism>
<evidence type="ECO:0000256" key="2">
    <source>
        <dbReference type="ARBA" id="ARBA00022692"/>
    </source>
</evidence>
<evidence type="ECO:0000256" key="5">
    <source>
        <dbReference type="ARBA" id="ARBA00038359"/>
    </source>
</evidence>
<comment type="similarity">
    <text evidence="5">Belongs to the SAT4 family.</text>
</comment>